<dbReference type="Proteomes" id="UP000043316">
    <property type="component" value="Unassembled WGS sequence"/>
</dbReference>
<organism evidence="2 3">
    <name type="scientific">Yersinia intermedia</name>
    <dbReference type="NCBI Taxonomy" id="631"/>
    <lineage>
        <taxon>Bacteria</taxon>
        <taxon>Pseudomonadati</taxon>
        <taxon>Pseudomonadota</taxon>
        <taxon>Gammaproteobacteria</taxon>
        <taxon>Enterobacterales</taxon>
        <taxon>Yersiniaceae</taxon>
        <taxon>Yersinia</taxon>
    </lineage>
</organism>
<evidence type="ECO:0000256" key="1">
    <source>
        <dbReference type="SAM" id="SignalP"/>
    </source>
</evidence>
<proteinExistence type="predicted"/>
<evidence type="ECO:0000313" key="2">
    <source>
        <dbReference type="EMBL" id="CRY54950.1"/>
    </source>
</evidence>
<feature type="signal peptide" evidence="1">
    <location>
        <begin position="1"/>
        <end position="26"/>
    </location>
</feature>
<protein>
    <submittedName>
        <fullName evidence="2">Uncharacterized protein</fullName>
    </submittedName>
</protein>
<sequence>MLDKTALILASVLTASLMLSASTAAAEIPAQCRALSPGEWKASVNMQQSGPAKLIVLGEVETVTGGYEVTLERDETALNPALVTLDLNVVPPPADAMVSQMITPHAVKAEVPEVSRDLKRVVINCGGEKLMEITEISVLN</sequence>
<name>A0A0H5LV69_YERIN</name>
<gene>
    <name evidence="2" type="ORF">ERS008476_01921</name>
</gene>
<feature type="chain" id="PRO_5005220245" evidence="1">
    <location>
        <begin position="27"/>
        <end position="140"/>
    </location>
</feature>
<dbReference type="AlphaFoldDB" id="A0A0H5LV69"/>
<reference evidence="3" key="1">
    <citation type="submission" date="2015-03" db="EMBL/GenBank/DDBJ databases">
        <authorList>
            <consortium name="Pathogen Informatics"/>
        </authorList>
    </citation>
    <scope>NUCLEOTIDE SEQUENCE [LARGE SCALE GENOMIC DNA]</scope>
    <source>
        <strain evidence="3">R148</strain>
    </source>
</reference>
<keyword evidence="1" id="KW-0732">Signal</keyword>
<accession>A0A0H5LV69</accession>
<evidence type="ECO:0000313" key="3">
    <source>
        <dbReference type="Proteomes" id="UP000043316"/>
    </source>
</evidence>
<dbReference type="RefSeq" id="WP_053009449.1">
    <property type="nucleotide sequence ID" value="NZ_CWJI01000003.1"/>
</dbReference>
<dbReference type="EMBL" id="CWJI01000003">
    <property type="protein sequence ID" value="CRY54950.1"/>
    <property type="molecule type" value="Genomic_DNA"/>
</dbReference>